<organism evidence="1 2">
    <name type="scientific">Caerostris extrusa</name>
    <name type="common">Bark spider</name>
    <name type="synonym">Caerostris bankana</name>
    <dbReference type="NCBI Taxonomy" id="172846"/>
    <lineage>
        <taxon>Eukaryota</taxon>
        <taxon>Metazoa</taxon>
        <taxon>Ecdysozoa</taxon>
        <taxon>Arthropoda</taxon>
        <taxon>Chelicerata</taxon>
        <taxon>Arachnida</taxon>
        <taxon>Araneae</taxon>
        <taxon>Araneomorphae</taxon>
        <taxon>Entelegynae</taxon>
        <taxon>Araneoidea</taxon>
        <taxon>Araneidae</taxon>
        <taxon>Caerostris</taxon>
    </lineage>
</organism>
<gene>
    <name evidence="1" type="ORF">CEXT_466211</name>
</gene>
<dbReference type="Proteomes" id="UP001054945">
    <property type="component" value="Unassembled WGS sequence"/>
</dbReference>
<dbReference type="EMBL" id="BPLR01016701">
    <property type="protein sequence ID" value="GIY85842.1"/>
    <property type="molecule type" value="Genomic_DNA"/>
</dbReference>
<accession>A0AAV4WT10</accession>
<reference evidence="1 2" key="1">
    <citation type="submission" date="2021-06" db="EMBL/GenBank/DDBJ databases">
        <title>Caerostris extrusa draft genome.</title>
        <authorList>
            <person name="Kono N."/>
            <person name="Arakawa K."/>
        </authorList>
    </citation>
    <scope>NUCLEOTIDE SEQUENCE [LARGE SCALE GENOMIC DNA]</scope>
</reference>
<keyword evidence="2" id="KW-1185">Reference proteome</keyword>
<evidence type="ECO:0000313" key="2">
    <source>
        <dbReference type="Proteomes" id="UP001054945"/>
    </source>
</evidence>
<comment type="caution">
    <text evidence="1">The sequence shown here is derived from an EMBL/GenBank/DDBJ whole genome shotgun (WGS) entry which is preliminary data.</text>
</comment>
<evidence type="ECO:0000313" key="1">
    <source>
        <dbReference type="EMBL" id="GIY85842.1"/>
    </source>
</evidence>
<dbReference type="AlphaFoldDB" id="A0AAV4WT10"/>
<proteinExistence type="predicted"/>
<name>A0AAV4WT10_CAEEX</name>
<sequence length="86" mass="9585">MGAVDESPIIHELRASWKSEMAKELDTDERSFRLAPDPDGPLSLFFISLPSKSACLYLYLLFKSDGLPFGSDSWKAAEAQLLGWYG</sequence>
<protein>
    <submittedName>
        <fullName evidence="1">Uncharacterized protein</fullName>
    </submittedName>
</protein>